<proteinExistence type="inferred from homology"/>
<organism evidence="7">
    <name type="scientific">Chromera velia CCMP2878</name>
    <dbReference type="NCBI Taxonomy" id="1169474"/>
    <lineage>
        <taxon>Eukaryota</taxon>
        <taxon>Sar</taxon>
        <taxon>Alveolata</taxon>
        <taxon>Colpodellida</taxon>
        <taxon>Chromeraceae</taxon>
        <taxon>Chromera</taxon>
    </lineage>
</organism>
<dbReference type="Pfam" id="PF13499">
    <property type="entry name" value="EF-hand_7"/>
    <property type="match status" value="2"/>
</dbReference>
<evidence type="ECO:0000256" key="5">
    <source>
        <dbReference type="ARBA" id="ARBA00023212"/>
    </source>
</evidence>
<feature type="domain" description="EF-hand" evidence="6">
    <location>
        <begin position="97"/>
        <end position="132"/>
    </location>
</feature>
<dbReference type="VEuPathDB" id="CryptoDB:Cvel_5646"/>
<feature type="domain" description="EF-hand" evidence="6">
    <location>
        <begin position="133"/>
        <end position="168"/>
    </location>
</feature>
<dbReference type="AlphaFoldDB" id="A0A0G4H3J0"/>
<dbReference type="InterPro" id="IPR011992">
    <property type="entry name" value="EF-hand-dom_pair"/>
</dbReference>
<dbReference type="SUPFAM" id="SSF47473">
    <property type="entry name" value="EF-hand"/>
    <property type="match status" value="1"/>
</dbReference>
<evidence type="ECO:0000256" key="3">
    <source>
        <dbReference type="ARBA" id="ARBA00022737"/>
    </source>
</evidence>
<dbReference type="PhylomeDB" id="A0A0G4H3J0"/>
<dbReference type="PROSITE" id="PS50222">
    <property type="entry name" value="EF_HAND_2"/>
    <property type="match status" value="3"/>
</dbReference>
<comment type="subcellular location">
    <subcellularLocation>
        <location evidence="1">Cytoplasm</location>
        <location evidence="1">Cytoskeleton</location>
    </subcellularLocation>
</comment>
<dbReference type="InterPro" id="IPR018247">
    <property type="entry name" value="EF_Hand_1_Ca_BS"/>
</dbReference>
<dbReference type="PROSITE" id="PS00018">
    <property type="entry name" value="EF_HAND_1"/>
    <property type="match status" value="2"/>
</dbReference>
<evidence type="ECO:0000256" key="2">
    <source>
        <dbReference type="ARBA" id="ARBA00005253"/>
    </source>
</evidence>
<accession>A0A0G4H3J0</accession>
<keyword evidence="3" id="KW-0677">Repeat</keyword>
<gene>
    <name evidence="7" type="ORF">Cvel_5646</name>
</gene>
<dbReference type="PANTHER" id="PTHR23048:SF59">
    <property type="entry name" value="EF-HAND SUPERFAMILY PROTEIN"/>
    <property type="match status" value="1"/>
</dbReference>
<dbReference type="InterPro" id="IPR050230">
    <property type="entry name" value="CALM/Myosin/TropC-like"/>
</dbReference>
<comment type="similarity">
    <text evidence="2">Belongs to the centrin family.</text>
</comment>
<keyword evidence="4" id="KW-0106">Calcium</keyword>
<dbReference type="Gene3D" id="1.10.238.10">
    <property type="entry name" value="EF-hand"/>
    <property type="match status" value="2"/>
</dbReference>
<sequence>MSRRTDFDPQIYLQKAQGQKLTPNAVKEMKEAFDLLDEDRSGFIDIRELRAAVVSLGLHVDPAQLTEIVQSVAGPDGHTISFDEFFELMTRRISPDDKLDEIMKIFMLFDRDRTGTISVKNLKEVATQLGEDVDDSQLEEMMDLLDSDGDREISPEDFYYIITRGAEARRLREVQEQAEAARGNSPGRI</sequence>
<dbReference type="GO" id="GO:0005509">
    <property type="term" value="F:calcium ion binding"/>
    <property type="evidence" value="ECO:0007669"/>
    <property type="project" value="InterPro"/>
</dbReference>
<keyword evidence="5" id="KW-0206">Cytoskeleton</keyword>
<dbReference type="CDD" id="cd00051">
    <property type="entry name" value="EFh"/>
    <property type="match status" value="1"/>
</dbReference>
<evidence type="ECO:0000313" key="7">
    <source>
        <dbReference type="EMBL" id="CEM38269.1"/>
    </source>
</evidence>
<name>A0A0G4H3J0_9ALVE</name>
<evidence type="ECO:0000256" key="4">
    <source>
        <dbReference type="ARBA" id="ARBA00022837"/>
    </source>
</evidence>
<evidence type="ECO:0000256" key="1">
    <source>
        <dbReference type="ARBA" id="ARBA00004245"/>
    </source>
</evidence>
<dbReference type="InterPro" id="IPR002048">
    <property type="entry name" value="EF_hand_dom"/>
</dbReference>
<keyword evidence="5" id="KW-0963">Cytoplasm</keyword>
<dbReference type="GO" id="GO:0016460">
    <property type="term" value="C:myosin II complex"/>
    <property type="evidence" value="ECO:0007669"/>
    <property type="project" value="TreeGrafter"/>
</dbReference>
<dbReference type="SMART" id="SM00054">
    <property type="entry name" value="EFh"/>
    <property type="match status" value="3"/>
</dbReference>
<dbReference type="EMBL" id="CDMZ01001842">
    <property type="protein sequence ID" value="CEM38269.1"/>
    <property type="molecule type" value="Genomic_DNA"/>
</dbReference>
<reference evidence="7" key="1">
    <citation type="submission" date="2014-11" db="EMBL/GenBank/DDBJ databases">
        <authorList>
            <person name="Otto D Thomas"/>
            <person name="Naeem Raeece"/>
        </authorList>
    </citation>
    <scope>NUCLEOTIDE SEQUENCE</scope>
</reference>
<evidence type="ECO:0000259" key="6">
    <source>
        <dbReference type="PROSITE" id="PS50222"/>
    </source>
</evidence>
<dbReference type="FunFam" id="1.10.238.10:FF:000001">
    <property type="entry name" value="Calmodulin 1"/>
    <property type="match status" value="1"/>
</dbReference>
<feature type="domain" description="EF-hand" evidence="6">
    <location>
        <begin position="24"/>
        <end position="59"/>
    </location>
</feature>
<protein>
    <recommendedName>
        <fullName evidence="6">EF-hand domain-containing protein</fullName>
    </recommendedName>
</protein>
<dbReference type="PANTHER" id="PTHR23048">
    <property type="entry name" value="MYOSIN LIGHT CHAIN 1, 3"/>
    <property type="match status" value="1"/>
</dbReference>